<gene>
    <name evidence="2" type="ORF">SPARVUS_LOCUS11458066</name>
</gene>
<evidence type="ECO:0000256" key="1">
    <source>
        <dbReference type="SAM" id="Phobius"/>
    </source>
</evidence>
<keyword evidence="1" id="KW-1133">Transmembrane helix</keyword>
<keyword evidence="1" id="KW-0812">Transmembrane</keyword>
<dbReference type="Proteomes" id="UP001162483">
    <property type="component" value="Unassembled WGS sequence"/>
</dbReference>
<name>A0ABN9F7B9_9NEOB</name>
<sequence>MENHDHGALLLTQTSGGNTAMFHAAVSAEVLMPLYLLPLILLHHHRDCSVCLGMVSHIEEISLSQHQERLVRLGAPRNPTPIPEPQRTTPARDWKRITAEIQMMTKAHGVILQILVYDGSIVT</sequence>
<keyword evidence="3" id="KW-1185">Reference proteome</keyword>
<organism evidence="2 3">
    <name type="scientific">Staurois parvus</name>
    <dbReference type="NCBI Taxonomy" id="386267"/>
    <lineage>
        <taxon>Eukaryota</taxon>
        <taxon>Metazoa</taxon>
        <taxon>Chordata</taxon>
        <taxon>Craniata</taxon>
        <taxon>Vertebrata</taxon>
        <taxon>Euteleostomi</taxon>
        <taxon>Amphibia</taxon>
        <taxon>Batrachia</taxon>
        <taxon>Anura</taxon>
        <taxon>Neobatrachia</taxon>
        <taxon>Ranoidea</taxon>
        <taxon>Ranidae</taxon>
        <taxon>Staurois</taxon>
    </lineage>
</organism>
<accession>A0ABN9F7B9</accession>
<protein>
    <submittedName>
        <fullName evidence="2">Uncharacterized protein</fullName>
    </submittedName>
</protein>
<evidence type="ECO:0000313" key="3">
    <source>
        <dbReference type="Proteomes" id="UP001162483"/>
    </source>
</evidence>
<evidence type="ECO:0000313" key="2">
    <source>
        <dbReference type="EMBL" id="CAI9592940.1"/>
    </source>
</evidence>
<dbReference type="EMBL" id="CATNWA010016468">
    <property type="protein sequence ID" value="CAI9592940.1"/>
    <property type="molecule type" value="Genomic_DNA"/>
</dbReference>
<proteinExistence type="predicted"/>
<keyword evidence="1" id="KW-0472">Membrane</keyword>
<feature type="transmembrane region" description="Helical" evidence="1">
    <location>
        <begin position="20"/>
        <end position="42"/>
    </location>
</feature>
<reference evidence="2" key="1">
    <citation type="submission" date="2023-05" db="EMBL/GenBank/DDBJ databases">
        <authorList>
            <person name="Stuckert A."/>
        </authorList>
    </citation>
    <scope>NUCLEOTIDE SEQUENCE</scope>
</reference>
<comment type="caution">
    <text evidence="2">The sequence shown here is derived from an EMBL/GenBank/DDBJ whole genome shotgun (WGS) entry which is preliminary data.</text>
</comment>